<evidence type="ECO:0000313" key="1">
    <source>
        <dbReference type="EMBL" id="PYI23729.1"/>
    </source>
</evidence>
<dbReference type="Proteomes" id="UP000249829">
    <property type="component" value="Unassembled WGS sequence"/>
</dbReference>
<name>A0A2V5HH13_ASPV1</name>
<sequence>MAEQLLPAYNGRLDLRQAYTYTRDQINEFLLNVVSRPAYYAVPGNNTPDLISVYLEISQLRQSNGAHFLDPNLQPRQHVLRAMHPDWPPQGIPPRISKFVLMKSEHGEVAYWSLPDLLGFFLSQMGPAPLGATKRNFYLPLTAVFGQWCNKLCETRSPRVFQCTWRAVPDERQDFFLGATMGGHRAAPESTGRWIDVLNRARYNIIRSPMLELAGWSQARSLTTKPFGRCAETYPVRMILRFYSNPELVKGLALNCDYLPLPGYDDRQIWQSLWQPCANCKVLISVEGGNVANFAPMLD</sequence>
<keyword evidence="2" id="KW-1185">Reference proteome</keyword>
<reference evidence="1 2" key="1">
    <citation type="submission" date="2018-02" db="EMBL/GenBank/DDBJ databases">
        <title>The genomes of Aspergillus section Nigri reveals drivers in fungal speciation.</title>
        <authorList>
            <consortium name="DOE Joint Genome Institute"/>
            <person name="Vesth T.C."/>
            <person name="Nybo J."/>
            <person name="Theobald S."/>
            <person name="Brandl J."/>
            <person name="Frisvad J.C."/>
            <person name="Nielsen K.F."/>
            <person name="Lyhne E.K."/>
            <person name="Kogle M.E."/>
            <person name="Kuo A."/>
            <person name="Riley R."/>
            <person name="Clum A."/>
            <person name="Nolan M."/>
            <person name="Lipzen A."/>
            <person name="Salamov A."/>
            <person name="Henrissat B."/>
            <person name="Wiebenga A."/>
            <person name="De vries R.P."/>
            <person name="Grigoriev I.V."/>
            <person name="Mortensen U.H."/>
            <person name="Andersen M.R."/>
            <person name="Baker S.E."/>
        </authorList>
    </citation>
    <scope>NUCLEOTIDE SEQUENCE [LARGE SCALE GENOMIC DNA]</scope>
    <source>
        <strain evidence="1 2">CBS 115571</strain>
    </source>
</reference>
<dbReference type="EMBL" id="KZ825104">
    <property type="protein sequence ID" value="PYI23729.1"/>
    <property type="molecule type" value="Genomic_DNA"/>
</dbReference>
<accession>A0A2V5HH13</accession>
<evidence type="ECO:0000313" key="2">
    <source>
        <dbReference type="Proteomes" id="UP000249829"/>
    </source>
</evidence>
<organism evidence="1 2">
    <name type="scientific">Aspergillus violaceofuscus (strain CBS 115571)</name>
    <dbReference type="NCBI Taxonomy" id="1450538"/>
    <lineage>
        <taxon>Eukaryota</taxon>
        <taxon>Fungi</taxon>
        <taxon>Dikarya</taxon>
        <taxon>Ascomycota</taxon>
        <taxon>Pezizomycotina</taxon>
        <taxon>Eurotiomycetes</taxon>
        <taxon>Eurotiomycetidae</taxon>
        <taxon>Eurotiales</taxon>
        <taxon>Aspergillaceae</taxon>
        <taxon>Aspergillus</taxon>
    </lineage>
</organism>
<dbReference type="AlphaFoldDB" id="A0A2V5HH13"/>
<proteinExistence type="predicted"/>
<protein>
    <submittedName>
        <fullName evidence="1">Uncharacterized protein</fullName>
    </submittedName>
</protein>
<gene>
    <name evidence="1" type="ORF">BO99DRAFT_418914</name>
</gene>